<feature type="region of interest" description="Disordered" evidence="1">
    <location>
        <begin position="242"/>
        <end position="307"/>
    </location>
</feature>
<organism evidence="4 5">
    <name type="scientific">Halogeometricum rufum</name>
    <dbReference type="NCBI Taxonomy" id="553469"/>
    <lineage>
        <taxon>Archaea</taxon>
        <taxon>Methanobacteriati</taxon>
        <taxon>Methanobacteriota</taxon>
        <taxon>Stenosarchaea group</taxon>
        <taxon>Halobacteria</taxon>
        <taxon>Halobacteriales</taxon>
        <taxon>Haloferacaceae</taxon>
        <taxon>Halogeometricum</taxon>
    </lineage>
</organism>
<dbReference type="Pfam" id="PF03703">
    <property type="entry name" value="bPH_2"/>
    <property type="match status" value="1"/>
</dbReference>
<keyword evidence="2" id="KW-0812">Transmembrane</keyword>
<reference evidence="5" key="1">
    <citation type="submission" date="2016-10" db="EMBL/GenBank/DDBJ databases">
        <authorList>
            <person name="Varghese N."/>
            <person name="Submissions S."/>
        </authorList>
    </citation>
    <scope>NUCLEOTIDE SEQUENCE [LARGE SCALE GENOMIC DNA]</scope>
    <source>
        <strain evidence="5">CGMCC 1.7736</strain>
    </source>
</reference>
<dbReference type="EMBL" id="FOYT01000004">
    <property type="protein sequence ID" value="SFR70012.1"/>
    <property type="molecule type" value="Genomic_DNA"/>
</dbReference>
<dbReference type="Proteomes" id="UP000198531">
    <property type="component" value="Unassembled WGS sequence"/>
</dbReference>
<feature type="transmembrane region" description="Helical" evidence="2">
    <location>
        <begin position="46"/>
        <end position="64"/>
    </location>
</feature>
<feature type="compositionally biased region" description="Acidic residues" evidence="1">
    <location>
        <begin position="243"/>
        <end position="254"/>
    </location>
</feature>
<evidence type="ECO:0000256" key="1">
    <source>
        <dbReference type="SAM" id="MobiDB-lite"/>
    </source>
</evidence>
<feature type="transmembrane region" description="Helical" evidence="2">
    <location>
        <begin position="90"/>
        <end position="109"/>
    </location>
</feature>
<keyword evidence="2" id="KW-0472">Membrane</keyword>
<name>A0A1I6ITE9_9EURY</name>
<evidence type="ECO:0000256" key="2">
    <source>
        <dbReference type="SAM" id="Phobius"/>
    </source>
</evidence>
<evidence type="ECO:0000313" key="4">
    <source>
        <dbReference type="EMBL" id="SFR70012.1"/>
    </source>
</evidence>
<evidence type="ECO:0000259" key="3">
    <source>
        <dbReference type="Pfam" id="PF03703"/>
    </source>
</evidence>
<protein>
    <submittedName>
        <fullName evidence="4">PH domain-containing protein</fullName>
    </submittedName>
</protein>
<keyword evidence="5" id="KW-1185">Reference proteome</keyword>
<feature type="domain" description="YdbS-like PH" evidence="3">
    <location>
        <begin position="137"/>
        <end position="218"/>
    </location>
</feature>
<gene>
    <name evidence="4" type="ORF">SAMN04487947_3714</name>
</gene>
<keyword evidence="2" id="KW-1133">Transmembrane helix</keyword>
<accession>A0A1I6ITE9</accession>
<dbReference type="OrthoDB" id="270420at2157"/>
<evidence type="ECO:0000313" key="5">
    <source>
        <dbReference type="Proteomes" id="UP000198531"/>
    </source>
</evidence>
<dbReference type="InterPro" id="IPR005182">
    <property type="entry name" value="YdbS-like_PH"/>
</dbReference>
<proteinExistence type="predicted"/>
<feature type="transmembrane region" description="Helical" evidence="2">
    <location>
        <begin position="7"/>
        <end position="26"/>
    </location>
</feature>
<dbReference type="RefSeq" id="WP_089810414.1">
    <property type="nucleotide sequence ID" value="NZ_FOYT01000004.1"/>
</dbReference>
<dbReference type="STRING" id="553469.SAMN04487947_3714"/>
<sequence length="307" mass="32749">MTRGLPAVWSAVFGAPFVAVGAYVFAFQSQYPLVANQPTAPPAAGVPLAAFGLFVVALGVYVQFASTPDRPTMRDGEWIVDERDPAQRSALAKTFAAVPFLAAGLDLLYFTTYPLVYPTLALAAGLYLFSTGIHEYWRNTLTSYLVTNRRVLEEYRFVSLARTEVPLEKVRAVEERRSAFESLFGLGGVHVRAGSTGDLSVTVRSVYDSTAFADEIREEIDRAGDATRTAFDGYVEATPVDAATDDVVDADESDAPSVLDAEGSVESLDAADATFAEAEPRSDGGTDEPIPDADSGGTGADTGHDHS</sequence>
<dbReference type="AlphaFoldDB" id="A0A1I6ITE9"/>